<dbReference type="PANTHER" id="PTHR33365">
    <property type="entry name" value="YALI0B05434P"/>
    <property type="match status" value="1"/>
</dbReference>
<evidence type="ECO:0000256" key="3">
    <source>
        <dbReference type="ARBA" id="ARBA00035112"/>
    </source>
</evidence>
<keyword evidence="5" id="KW-1185">Reference proteome</keyword>
<dbReference type="AlphaFoldDB" id="A0A8H8RE86"/>
<dbReference type="OrthoDB" id="3687641at2759"/>
<dbReference type="GO" id="GO:0016491">
    <property type="term" value="F:oxidoreductase activity"/>
    <property type="evidence" value="ECO:0007669"/>
    <property type="project" value="UniProtKB-KW"/>
</dbReference>
<sequence length="126" mass="14337">MTAGRGFVRDSSTTHSEVGNIAVFHQIHCVHELRVAYYTLLDRLKSGNGSASPYLENLAALDGTKHIAHCFDYLRRVLMCAADTNIEYPDENGLLTGWGSKRSCRDYESVVMWAERWRVDNRTEIQ</sequence>
<proteinExistence type="inferred from homology"/>
<accession>A0A8H8RE86</accession>
<name>A0A8H8RE86_9HELO</name>
<dbReference type="Pfam" id="PF11807">
    <property type="entry name" value="UstYa"/>
    <property type="match status" value="1"/>
</dbReference>
<evidence type="ECO:0000256" key="2">
    <source>
        <dbReference type="ARBA" id="ARBA00023002"/>
    </source>
</evidence>
<gene>
    <name evidence="4" type="primary">ustYa_0</name>
    <name evidence="4" type="ORF">LSUB1_G006645</name>
</gene>
<dbReference type="PANTHER" id="PTHR33365:SF11">
    <property type="entry name" value="TAT PATHWAY SIGNAL SEQUENCE"/>
    <property type="match status" value="1"/>
</dbReference>
<dbReference type="EMBL" id="QGMJ01000826">
    <property type="protein sequence ID" value="TVY33307.1"/>
    <property type="molecule type" value="Genomic_DNA"/>
</dbReference>
<comment type="pathway">
    <text evidence="1">Mycotoxin biosynthesis.</text>
</comment>
<keyword evidence="2" id="KW-0560">Oxidoreductase</keyword>
<comment type="caution">
    <text evidence="4">The sequence shown here is derived from an EMBL/GenBank/DDBJ whole genome shotgun (WGS) entry which is preliminary data.</text>
</comment>
<protein>
    <submittedName>
        <fullName evidence="4">Oxidase</fullName>
    </submittedName>
</protein>
<dbReference type="GO" id="GO:0043386">
    <property type="term" value="P:mycotoxin biosynthetic process"/>
    <property type="evidence" value="ECO:0007669"/>
    <property type="project" value="InterPro"/>
</dbReference>
<reference evidence="4 5" key="1">
    <citation type="submission" date="2018-05" db="EMBL/GenBank/DDBJ databases">
        <title>Genome sequencing and assembly of the regulated plant pathogen Lachnellula willkommii and related sister species for the development of diagnostic species identification markers.</title>
        <authorList>
            <person name="Giroux E."/>
            <person name="Bilodeau G."/>
        </authorList>
    </citation>
    <scope>NUCLEOTIDE SEQUENCE [LARGE SCALE GENOMIC DNA]</scope>
    <source>
        <strain evidence="4 5">CBS 197.66</strain>
    </source>
</reference>
<evidence type="ECO:0000256" key="1">
    <source>
        <dbReference type="ARBA" id="ARBA00004685"/>
    </source>
</evidence>
<comment type="similarity">
    <text evidence="3">Belongs to the ustYa family.</text>
</comment>
<dbReference type="InterPro" id="IPR021765">
    <property type="entry name" value="UstYa-like"/>
</dbReference>
<evidence type="ECO:0000313" key="5">
    <source>
        <dbReference type="Proteomes" id="UP000462212"/>
    </source>
</evidence>
<dbReference type="Proteomes" id="UP000462212">
    <property type="component" value="Unassembled WGS sequence"/>
</dbReference>
<evidence type="ECO:0000313" key="4">
    <source>
        <dbReference type="EMBL" id="TVY33307.1"/>
    </source>
</evidence>
<organism evidence="4 5">
    <name type="scientific">Lachnellula subtilissima</name>
    <dbReference type="NCBI Taxonomy" id="602034"/>
    <lineage>
        <taxon>Eukaryota</taxon>
        <taxon>Fungi</taxon>
        <taxon>Dikarya</taxon>
        <taxon>Ascomycota</taxon>
        <taxon>Pezizomycotina</taxon>
        <taxon>Leotiomycetes</taxon>
        <taxon>Helotiales</taxon>
        <taxon>Lachnaceae</taxon>
        <taxon>Lachnellula</taxon>
    </lineage>
</organism>